<gene>
    <name evidence="9" type="ORF">EDD18DRAFT_1086973</name>
    <name evidence="8" type="ORF">EDD18DRAFT_1094223</name>
</gene>
<evidence type="ECO:0000256" key="7">
    <source>
        <dbReference type="RuleBase" id="RU363104"/>
    </source>
</evidence>
<dbReference type="GO" id="GO:0005978">
    <property type="term" value="P:glycogen biosynthetic process"/>
    <property type="evidence" value="ECO:0007669"/>
    <property type="project" value="UniProtKB-KW"/>
</dbReference>
<dbReference type="GO" id="GO:0005737">
    <property type="term" value="C:cytoplasm"/>
    <property type="evidence" value="ECO:0007669"/>
    <property type="project" value="TreeGrafter"/>
</dbReference>
<evidence type="ECO:0000256" key="4">
    <source>
        <dbReference type="ARBA" id="ARBA00022679"/>
    </source>
</evidence>
<comment type="pathway">
    <text evidence="1 7">Glycan biosynthesis; glycogen biosynthesis.</text>
</comment>
<dbReference type="PANTHER" id="PTHR10176">
    <property type="entry name" value="GLYCOGEN SYNTHASE"/>
    <property type="match status" value="1"/>
</dbReference>
<evidence type="ECO:0000313" key="8">
    <source>
        <dbReference type="EMBL" id="KAK0472423.1"/>
    </source>
</evidence>
<dbReference type="EC" id="2.4.1.11" evidence="7"/>
<dbReference type="EMBL" id="JAUEPU010000096">
    <property type="protein sequence ID" value="KAK0478577.1"/>
    <property type="molecule type" value="Genomic_DNA"/>
</dbReference>
<keyword evidence="10" id="KW-1185">Reference proteome</keyword>
<dbReference type="GO" id="GO:0004373">
    <property type="term" value="F:alpha-1,4-glucan glucosyltransferase (UDP-glucose donor) activity"/>
    <property type="evidence" value="ECO:0007669"/>
    <property type="project" value="UniProtKB-EC"/>
</dbReference>
<dbReference type="EMBL" id="JAUEPU010000270">
    <property type="protein sequence ID" value="KAK0472423.1"/>
    <property type="molecule type" value="Genomic_DNA"/>
</dbReference>
<comment type="catalytic activity">
    <reaction evidence="6">
        <text>[(1-&gt;4)-alpha-D-glucosyl](n) + UDP-alpha-D-glucose = [(1-&gt;4)-alpha-D-glucosyl](n+1) + UDP + H(+)</text>
        <dbReference type="Rhea" id="RHEA:18549"/>
        <dbReference type="Rhea" id="RHEA-COMP:9584"/>
        <dbReference type="Rhea" id="RHEA-COMP:9587"/>
        <dbReference type="ChEBI" id="CHEBI:15378"/>
        <dbReference type="ChEBI" id="CHEBI:15444"/>
        <dbReference type="ChEBI" id="CHEBI:58223"/>
        <dbReference type="ChEBI" id="CHEBI:58885"/>
        <dbReference type="EC" id="2.4.1.11"/>
    </reaction>
    <physiologicalReaction direction="left-to-right" evidence="6">
        <dbReference type="Rhea" id="RHEA:18550"/>
    </physiologicalReaction>
</comment>
<evidence type="ECO:0000313" key="9">
    <source>
        <dbReference type="EMBL" id="KAK0478577.1"/>
    </source>
</evidence>
<sequence length="79" mass="9158">MAGGPCYPTLLQVSHITVYKAEHLLKRKPDDVIPNDLNVKKFLDMHKFQNLHSSFDTKINEFVRGHFDGHYDFQLDNTA</sequence>
<dbReference type="Proteomes" id="UP001175228">
    <property type="component" value="Unassembled WGS sequence"/>
</dbReference>
<dbReference type="InterPro" id="IPR008631">
    <property type="entry name" value="Glycogen_synth"/>
</dbReference>
<evidence type="ECO:0000256" key="1">
    <source>
        <dbReference type="ARBA" id="ARBA00004964"/>
    </source>
</evidence>
<dbReference type="PANTHER" id="PTHR10176:SF3">
    <property type="entry name" value="GLYCOGEN [STARCH] SYNTHASE"/>
    <property type="match status" value="1"/>
</dbReference>
<accession>A0AA39P6P0</accession>
<evidence type="ECO:0000256" key="5">
    <source>
        <dbReference type="ARBA" id="ARBA00023056"/>
    </source>
</evidence>
<keyword evidence="3 7" id="KW-0328">Glycosyltransferase</keyword>
<reference evidence="9" key="1">
    <citation type="submission" date="2023-06" db="EMBL/GenBank/DDBJ databases">
        <authorList>
            <consortium name="Lawrence Berkeley National Laboratory"/>
            <person name="Ahrendt S."/>
            <person name="Sahu N."/>
            <person name="Indic B."/>
            <person name="Wong-Bajracharya J."/>
            <person name="Merenyi Z."/>
            <person name="Ke H.-M."/>
            <person name="Monk M."/>
            <person name="Kocsube S."/>
            <person name="Drula E."/>
            <person name="Lipzen A."/>
            <person name="Balint B."/>
            <person name="Henrissat B."/>
            <person name="Andreopoulos B."/>
            <person name="Martin F.M."/>
            <person name="Harder C.B."/>
            <person name="Rigling D."/>
            <person name="Ford K.L."/>
            <person name="Foster G.D."/>
            <person name="Pangilinan J."/>
            <person name="Papanicolaou A."/>
            <person name="Barry K."/>
            <person name="LaButti K."/>
            <person name="Viragh M."/>
            <person name="Koriabine M."/>
            <person name="Yan M."/>
            <person name="Riley R."/>
            <person name="Champramary S."/>
            <person name="Plett K.L."/>
            <person name="Tsai I.J."/>
            <person name="Slot J."/>
            <person name="Sipos G."/>
            <person name="Plett J."/>
            <person name="Nagy L.G."/>
            <person name="Grigoriev I.V."/>
        </authorList>
    </citation>
    <scope>NUCLEOTIDE SEQUENCE</scope>
    <source>
        <strain evidence="9">HWK02</strain>
    </source>
</reference>
<proteinExistence type="inferred from homology"/>
<name>A0AA39P6P0_9AGAR</name>
<evidence type="ECO:0000256" key="6">
    <source>
        <dbReference type="ARBA" id="ARBA00047345"/>
    </source>
</evidence>
<keyword evidence="5 7" id="KW-0320">Glycogen biosynthesis</keyword>
<evidence type="ECO:0000256" key="2">
    <source>
        <dbReference type="ARBA" id="ARBA00010686"/>
    </source>
</evidence>
<dbReference type="AlphaFoldDB" id="A0AA39P6P0"/>
<evidence type="ECO:0000313" key="10">
    <source>
        <dbReference type="Proteomes" id="UP001175228"/>
    </source>
</evidence>
<organism evidence="9 10">
    <name type="scientific">Armillaria luteobubalina</name>
    <dbReference type="NCBI Taxonomy" id="153913"/>
    <lineage>
        <taxon>Eukaryota</taxon>
        <taxon>Fungi</taxon>
        <taxon>Dikarya</taxon>
        <taxon>Basidiomycota</taxon>
        <taxon>Agaricomycotina</taxon>
        <taxon>Agaricomycetes</taxon>
        <taxon>Agaricomycetidae</taxon>
        <taxon>Agaricales</taxon>
        <taxon>Marasmiineae</taxon>
        <taxon>Physalacriaceae</taxon>
        <taxon>Armillaria</taxon>
    </lineage>
</organism>
<dbReference type="Gene3D" id="3.40.50.2000">
    <property type="entry name" value="Glycogen Phosphorylase B"/>
    <property type="match status" value="1"/>
</dbReference>
<comment type="caution">
    <text evidence="9">The sequence shown here is derived from an EMBL/GenBank/DDBJ whole genome shotgun (WGS) entry which is preliminary data.</text>
</comment>
<comment type="function">
    <text evidence="7">Transfers the glycosyl residue from UDP-Glc to the non-reducing end of alpha-1,4-glucan.</text>
</comment>
<evidence type="ECO:0000256" key="3">
    <source>
        <dbReference type="ARBA" id="ARBA00022676"/>
    </source>
</evidence>
<comment type="similarity">
    <text evidence="2 7">Belongs to the glycosyltransferase 3 family.</text>
</comment>
<keyword evidence="4 7" id="KW-0808">Transferase</keyword>
<dbReference type="Pfam" id="PF05693">
    <property type="entry name" value="Glycogen_syn"/>
    <property type="match status" value="1"/>
</dbReference>
<protein>
    <recommendedName>
        <fullName evidence="7">Glycogen [starch] synthase</fullName>
        <ecNumber evidence="7">2.4.1.11</ecNumber>
    </recommendedName>
</protein>